<evidence type="ECO:0000313" key="3">
    <source>
        <dbReference type="Proteomes" id="UP001358586"/>
    </source>
</evidence>
<evidence type="ECO:0000256" key="1">
    <source>
        <dbReference type="SAM" id="MobiDB-lite"/>
    </source>
</evidence>
<dbReference type="EMBL" id="JARKNE010000008">
    <property type="protein sequence ID" value="KAK5810872.1"/>
    <property type="molecule type" value="Genomic_DNA"/>
</dbReference>
<dbReference type="Proteomes" id="UP001358586">
    <property type="component" value="Chromosome 8"/>
</dbReference>
<reference evidence="2 3" key="1">
    <citation type="submission" date="2023-03" db="EMBL/GenBank/DDBJ databases">
        <title>WGS of Gossypium arboreum.</title>
        <authorList>
            <person name="Yu D."/>
        </authorList>
    </citation>
    <scope>NUCLEOTIDE SEQUENCE [LARGE SCALE GENOMIC DNA]</scope>
    <source>
        <tissue evidence="2">Leaf</tissue>
    </source>
</reference>
<feature type="compositionally biased region" description="Polar residues" evidence="1">
    <location>
        <begin position="1"/>
        <end position="10"/>
    </location>
</feature>
<keyword evidence="3" id="KW-1185">Reference proteome</keyword>
<protein>
    <submittedName>
        <fullName evidence="2">Uncharacterized protein</fullName>
    </submittedName>
</protein>
<proteinExistence type="predicted"/>
<organism evidence="2 3">
    <name type="scientific">Gossypium arboreum</name>
    <name type="common">Tree cotton</name>
    <name type="synonym">Gossypium nanking</name>
    <dbReference type="NCBI Taxonomy" id="29729"/>
    <lineage>
        <taxon>Eukaryota</taxon>
        <taxon>Viridiplantae</taxon>
        <taxon>Streptophyta</taxon>
        <taxon>Embryophyta</taxon>
        <taxon>Tracheophyta</taxon>
        <taxon>Spermatophyta</taxon>
        <taxon>Magnoliopsida</taxon>
        <taxon>eudicotyledons</taxon>
        <taxon>Gunneridae</taxon>
        <taxon>Pentapetalae</taxon>
        <taxon>rosids</taxon>
        <taxon>malvids</taxon>
        <taxon>Malvales</taxon>
        <taxon>Malvaceae</taxon>
        <taxon>Malvoideae</taxon>
        <taxon>Gossypium</taxon>
    </lineage>
</organism>
<accession>A0ABR0NWZ9</accession>
<gene>
    <name evidence="2" type="ORF">PVK06_026189</name>
</gene>
<sequence length="78" mass="8807">MAAHSISRTDYQCRERKKKKKKRDGAVVHRAQRGYDGTFASASYRHRSLAFLRQPTSPAPPTNGSFRLVNPSFCVLTP</sequence>
<evidence type="ECO:0000313" key="2">
    <source>
        <dbReference type="EMBL" id="KAK5810872.1"/>
    </source>
</evidence>
<feature type="region of interest" description="Disordered" evidence="1">
    <location>
        <begin position="1"/>
        <end position="27"/>
    </location>
</feature>
<name>A0ABR0NWZ9_GOSAR</name>
<comment type="caution">
    <text evidence="2">The sequence shown here is derived from an EMBL/GenBank/DDBJ whole genome shotgun (WGS) entry which is preliminary data.</text>
</comment>